<keyword evidence="11" id="KW-1185">Reference proteome</keyword>
<dbReference type="EC" id="4.3.99.3" evidence="8"/>
<protein>
    <recommendedName>
        <fullName evidence="8">7-carboxy-7-deazaguanine synthase</fullName>
        <shortName evidence="8">CDG synthase</shortName>
        <ecNumber evidence="8">4.3.99.3</ecNumber>
    </recommendedName>
    <alternativeName>
        <fullName evidence="8">Queuosine biosynthesis protein QueE</fullName>
    </alternativeName>
</protein>
<dbReference type="PROSITE" id="PS51918">
    <property type="entry name" value="RADICAL_SAM"/>
    <property type="match status" value="1"/>
</dbReference>
<dbReference type="SFLD" id="SFLDS00029">
    <property type="entry name" value="Radical_SAM"/>
    <property type="match status" value="1"/>
</dbReference>
<dbReference type="InterPro" id="IPR024924">
    <property type="entry name" value="7-CO-7-deazaguanine_synth-like"/>
</dbReference>
<comment type="subunit">
    <text evidence="8">Homodimer.</text>
</comment>
<dbReference type="InterPro" id="IPR058240">
    <property type="entry name" value="rSAM_sf"/>
</dbReference>
<dbReference type="InterPro" id="IPR013785">
    <property type="entry name" value="Aldolase_TIM"/>
</dbReference>
<dbReference type="HAMAP" id="MF_00917">
    <property type="entry name" value="QueE"/>
    <property type="match status" value="1"/>
</dbReference>
<sequence>MENQKTTPVYQVVEKFVSINGEGRRAGELAVFIRMKGCNLRCTYCDTLWANEADCESTEMTVDEIVSYIEESKVKNVTLTGGEPLLREGMAELITAILSDPQRRVEIETNGSVDLSPYCELERRPSFTMDYKMPDSGMEHAMRLSNMEKLSSEDTVKFVVSSRSDMERALEIIEKYDLRERTAVYFSPVFGRIEPVEMVDFLMEKKLNDVKIQIQLHKMIWDPQKRGV</sequence>
<feature type="binding site" evidence="8">
    <location>
        <position position="47"/>
    </location>
    <ligand>
        <name>Mg(2+)</name>
        <dbReference type="ChEBI" id="CHEBI:18420"/>
    </ligand>
</feature>
<feature type="binding site" evidence="8">
    <location>
        <begin position="44"/>
        <end position="46"/>
    </location>
    <ligand>
        <name>S-adenosyl-L-methionine</name>
        <dbReference type="ChEBI" id="CHEBI:59789"/>
    </ligand>
</feature>
<dbReference type="Proteomes" id="UP001198962">
    <property type="component" value="Unassembled WGS sequence"/>
</dbReference>
<feature type="binding site" evidence="8">
    <location>
        <position position="38"/>
    </location>
    <ligand>
        <name>[4Fe-4S] cluster</name>
        <dbReference type="ChEBI" id="CHEBI:49883"/>
        <note>4Fe-4S-S-AdoMet</note>
    </ligand>
</feature>
<keyword evidence="7 8" id="KW-0456">Lyase</keyword>
<feature type="binding site" evidence="8">
    <location>
        <position position="45"/>
    </location>
    <ligand>
        <name>[4Fe-4S] cluster</name>
        <dbReference type="ChEBI" id="CHEBI:49883"/>
        <note>4Fe-4S-S-AdoMet</note>
    </ligand>
</feature>
<feature type="binding site" evidence="8">
    <location>
        <position position="80"/>
    </location>
    <ligand>
        <name>substrate</name>
    </ligand>
</feature>
<name>A0AAE3AT55_9FIRM</name>
<comment type="caution">
    <text evidence="10">The sequence shown here is derived from an EMBL/GenBank/DDBJ whole genome shotgun (WGS) entry which is preliminary data.</text>
</comment>
<dbReference type="PIRSF" id="PIRSF000370">
    <property type="entry name" value="QueE"/>
    <property type="match status" value="1"/>
</dbReference>
<dbReference type="Gene3D" id="3.20.20.70">
    <property type="entry name" value="Aldolase class I"/>
    <property type="match status" value="1"/>
</dbReference>
<evidence type="ECO:0000256" key="4">
    <source>
        <dbReference type="ARBA" id="ARBA00022842"/>
    </source>
</evidence>
<keyword evidence="4 8" id="KW-0460">Magnesium</keyword>
<keyword evidence="2 8" id="KW-0949">S-adenosyl-L-methionine</keyword>
<evidence type="ECO:0000313" key="11">
    <source>
        <dbReference type="Proteomes" id="UP001198962"/>
    </source>
</evidence>
<dbReference type="EMBL" id="JAJEPU010000029">
    <property type="protein sequence ID" value="MCC2165263.1"/>
    <property type="molecule type" value="Genomic_DNA"/>
</dbReference>
<evidence type="ECO:0000313" key="10">
    <source>
        <dbReference type="EMBL" id="MCC2165263.1"/>
    </source>
</evidence>
<keyword evidence="6 8" id="KW-0411">Iron-sulfur</keyword>
<feature type="binding site" evidence="8">
    <location>
        <position position="42"/>
    </location>
    <ligand>
        <name>[4Fe-4S] cluster</name>
        <dbReference type="ChEBI" id="CHEBI:49883"/>
        <note>4Fe-4S-S-AdoMet</note>
    </ligand>
</feature>
<feature type="domain" description="Radical SAM core" evidence="9">
    <location>
        <begin position="25"/>
        <end position="223"/>
    </location>
</feature>
<feature type="binding site" evidence="8">
    <location>
        <begin position="19"/>
        <end position="21"/>
    </location>
    <ligand>
        <name>substrate</name>
    </ligand>
</feature>
<feature type="binding site" evidence="8">
    <location>
        <position position="82"/>
    </location>
    <ligand>
        <name>S-adenosyl-L-methionine</name>
        <dbReference type="ChEBI" id="CHEBI:59789"/>
    </ligand>
</feature>
<keyword evidence="5 8" id="KW-0408">Iron</keyword>
<evidence type="ECO:0000259" key="9">
    <source>
        <dbReference type="PROSITE" id="PS51918"/>
    </source>
</evidence>
<dbReference type="InterPro" id="IPR007197">
    <property type="entry name" value="rSAM"/>
</dbReference>
<proteinExistence type="inferred from homology"/>
<dbReference type="GO" id="GO:0000287">
    <property type="term" value="F:magnesium ion binding"/>
    <property type="evidence" value="ECO:0007669"/>
    <property type="project" value="UniProtKB-UniRule"/>
</dbReference>
<reference evidence="10" key="1">
    <citation type="submission" date="2021-10" db="EMBL/GenBank/DDBJ databases">
        <title>Anaerobic single-cell dispensing facilitates the cultivation of human gut bacteria.</title>
        <authorList>
            <person name="Afrizal A."/>
        </authorList>
    </citation>
    <scope>NUCLEOTIDE SEQUENCE</scope>
    <source>
        <strain evidence="10">CLA-AA-H274</strain>
    </source>
</reference>
<dbReference type="PANTHER" id="PTHR42836">
    <property type="entry name" value="7-CARBOXY-7-DEAZAGUANINE SYNTHASE"/>
    <property type="match status" value="1"/>
</dbReference>
<dbReference type="NCBIfam" id="TIGR03963">
    <property type="entry name" value="rSAM_QueE_Clost"/>
    <property type="match status" value="1"/>
</dbReference>
<dbReference type="Pfam" id="PF04055">
    <property type="entry name" value="Radical_SAM"/>
    <property type="match status" value="1"/>
</dbReference>
<comment type="caution">
    <text evidence="8">Lacks conserved residue(s) required for the propagation of feature annotation.</text>
</comment>
<evidence type="ECO:0000256" key="5">
    <source>
        <dbReference type="ARBA" id="ARBA00023004"/>
    </source>
</evidence>
<dbReference type="SUPFAM" id="SSF102114">
    <property type="entry name" value="Radical SAM enzymes"/>
    <property type="match status" value="1"/>
</dbReference>
<keyword evidence="3 8" id="KW-0479">Metal-binding</keyword>
<dbReference type="PANTHER" id="PTHR42836:SF1">
    <property type="entry name" value="7-CARBOXY-7-DEAZAGUANINE SYNTHASE"/>
    <property type="match status" value="1"/>
</dbReference>
<dbReference type="GO" id="GO:1904047">
    <property type="term" value="F:S-adenosyl-L-methionine binding"/>
    <property type="evidence" value="ECO:0007669"/>
    <property type="project" value="UniProtKB-UniRule"/>
</dbReference>
<evidence type="ECO:0000256" key="8">
    <source>
        <dbReference type="HAMAP-Rule" id="MF_00917"/>
    </source>
</evidence>
<dbReference type="GO" id="GO:0016840">
    <property type="term" value="F:carbon-nitrogen lyase activity"/>
    <property type="evidence" value="ECO:0007669"/>
    <property type="project" value="UniProtKB-UniRule"/>
</dbReference>
<feature type="binding site" evidence="8">
    <location>
        <position position="34"/>
    </location>
    <ligand>
        <name>substrate</name>
    </ligand>
</feature>
<dbReference type="GO" id="GO:0051539">
    <property type="term" value="F:4 iron, 4 sulfur cluster binding"/>
    <property type="evidence" value="ECO:0007669"/>
    <property type="project" value="UniProtKB-UniRule"/>
</dbReference>
<comment type="function">
    <text evidence="8">Catalyzes the complex heterocyclic radical-mediated conversion of 6-carboxy-5,6,7,8-tetrahydropterin (CPH4) to 7-carboxy-7-deazaguanine (CDG), a step common to the biosynthetic pathways of all 7-deazapurine-containing compounds.</text>
</comment>
<dbReference type="SFLD" id="SFLDG01067">
    <property type="entry name" value="SPASM/twitch_domain_containing"/>
    <property type="match status" value="1"/>
</dbReference>
<evidence type="ECO:0000256" key="6">
    <source>
        <dbReference type="ARBA" id="ARBA00023014"/>
    </source>
</evidence>
<evidence type="ECO:0000256" key="1">
    <source>
        <dbReference type="ARBA" id="ARBA00022485"/>
    </source>
</evidence>
<organism evidence="10 11">
    <name type="scientific">Brotaphodocola catenula</name>
    <dbReference type="NCBI Taxonomy" id="2885361"/>
    <lineage>
        <taxon>Bacteria</taxon>
        <taxon>Bacillati</taxon>
        <taxon>Bacillota</taxon>
        <taxon>Clostridia</taxon>
        <taxon>Lachnospirales</taxon>
        <taxon>Lachnospiraceae</taxon>
        <taxon>Brotaphodocola</taxon>
    </lineage>
</organism>
<comment type="cofactor">
    <cofactor evidence="8">
        <name>[4Fe-4S] cluster</name>
        <dbReference type="ChEBI" id="CHEBI:49883"/>
    </cofactor>
    <text evidence="8">Binds 1 [4Fe-4S] cluster. The cluster is coordinated with 3 cysteines and an exchangeable S-adenosyl-L-methionine.</text>
</comment>
<dbReference type="CDD" id="cd01335">
    <property type="entry name" value="Radical_SAM"/>
    <property type="match status" value="1"/>
</dbReference>
<comment type="catalytic activity">
    <reaction evidence="8">
        <text>6-carboxy-5,6,7,8-tetrahydropterin + H(+) = 7-carboxy-7-carbaguanine + NH4(+)</text>
        <dbReference type="Rhea" id="RHEA:27974"/>
        <dbReference type="ChEBI" id="CHEBI:15378"/>
        <dbReference type="ChEBI" id="CHEBI:28938"/>
        <dbReference type="ChEBI" id="CHEBI:61032"/>
        <dbReference type="ChEBI" id="CHEBI:61036"/>
        <dbReference type="EC" id="4.3.99.3"/>
    </reaction>
</comment>
<keyword evidence="1 8" id="KW-0004">4Fe-4S</keyword>
<keyword evidence="8" id="KW-0671">Queuosine biosynthesis</keyword>
<dbReference type="AlphaFoldDB" id="A0AAE3AT55"/>
<dbReference type="GO" id="GO:0008616">
    <property type="term" value="P:tRNA queuosine(34) biosynthetic process"/>
    <property type="evidence" value="ECO:0007669"/>
    <property type="project" value="UniProtKB-UniRule"/>
</dbReference>
<evidence type="ECO:0000256" key="7">
    <source>
        <dbReference type="ARBA" id="ARBA00023239"/>
    </source>
</evidence>
<gene>
    <name evidence="8 10" type="primary">queE</name>
    <name evidence="10" type="ORF">LKD32_10310</name>
</gene>
<accession>A0AAE3AT55</accession>
<comment type="similarity">
    <text evidence="8">Belongs to the radical SAM superfamily. 7-carboxy-7-deazaguanine synthase family.</text>
</comment>
<comment type="pathway">
    <text evidence="8">Purine metabolism; 7-cyano-7-deazaguanine biosynthesis.</text>
</comment>
<comment type="cofactor">
    <cofactor evidence="8">
        <name>Mg(2+)</name>
        <dbReference type="ChEBI" id="CHEBI:18420"/>
    </cofactor>
</comment>
<evidence type="ECO:0000256" key="3">
    <source>
        <dbReference type="ARBA" id="ARBA00022723"/>
    </source>
</evidence>
<evidence type="ECO:0000256" key="2">
    <source>
        <dbReference type="ARBA" id="ARBA00022691"/>
    </source>
</evidence>
<comment type="cofactor">
    <cofactor evidence="8">
        <name>S-adenosyl-L-methionine</name>
        <dbReference type="ChEBI" id="CHEBI:59789"/>
    </cofactor>
    <text evidence="8">Binds 1 S-adenosyl-L-methionine per subunit.</text>
</comment>
<dbReference type="InterPro" id="IPR023868">
    <property type="entry name" value="7-CO-7-deazaGua_synth_put_Clo"/>
</dbReference>